<name>A0AAD7I2H3_9AGAR</name>
<proteinExistence type="predicted"/>
<feature type="region of interest" description="Disordered" evidence="1">
    <location>
        <begin position="156"/>
        <end position="233"/>
    </location>
</feature>
<protein>
    <submittedName>
        <fullName evidence="2">Uncharacterized protein</fullName>
    </submittedName>
</protein>
<evidence type="ECO:0000313" key="2">
    <source>
        <dbReference type="EMBL" id="KAJ7733640.1"/>
    </source>
</evidence>
<accession>A0AAD7I2H3</accession>
<feature type="compositionally biased region" description="Low complexity" evidence="1">
    <location>
        <begin position="205"/>
        <end position="217"/>
    </location>
</feature>
<dbReference type="Proteomes" id="UP001215598">
    <property type="component" value="Unassembled WGS sequence"/>
</dbReference>
<gene>
    <name evidence="2" type="ORF">B0H16DRAFT_1732189</name>
</gene>
<evidence type="ECO:0000313" key="3">
    <source>
        <dbReference type="Proteomes" id="UP001215598"/>
    </source>
</evidence>
<comment type="caution">
    <text evidence="2">The sequence shown here is derived from an EMBL/GenBank/DDBJ whole genome shotgun (WGS) entry which is preliminary data.</text>
</comment>
<feature type="compositionally biased region" description="Polar residues" evidence="1">
    <location>
        <begin position="158"/>
        <end position="167"/>
    </location>
</feature>
<reference evidence="2" key="1">
    <citation type="submission" date="2023-03" db="EMBL/GenBank/DDBJ databases">
        <title>Massive genome expansion in bonnet fungi (Mycena s.s.) driven by repeated elements and novel gene families across ecological guilds.</title>
        <authorList>
            <consortium name="Lawrence Berkeley National Laboratory"/>
            <person name="Harder C.B."/>
            <person name="Miyauchi S."/>
            <person name="Viragh M."/>
            <person name="Kuo A."/>
            <person name="Thoen E."/>
            <person name="Andreopoulos B."/>
            <person name="Lu D."/>
            <person name="Skrede I."/>
            <person name="Drula E."/>
            <person name="Henrissat B."/>
            <person name="Morin E."/>
            <person name="Kohler A."/>
            <person name="Barry K."/>
            <person name="LaButti K."/>
            <person name="Morin E."/>
            <person name="Salamov A."/>
            <person name="Lipzen A."/>
            <person name="Mereny Z."/>
            <person name="Hegedus B."/>
            <person name="Baldrian P."/>
            <person name="Stursova M."/>
            <person name="Weitz H."/>
            <person name="Taylor A."/>
            <person name="Grigoriev I.V."/>
            <person name="Nagy L.G."/>
            <person name="Martin F."/>
            <person name="Kauserud H."/>
        </authorList>
    </citation>
    <scope>NUCLEOTIDE SEQUENCE</scope>
    <source>
        <strain evidence="2">CBHHK182m</strain>
    </source>
</reference>
<dbReference type="EMBL" id="JARKIB010000137">
    <property type="protein sequence ID" value="KAJ7733640.1"/>
    <property type="molecule type" value="Genomic_DNA"/>
</dbReference>
<organism evidence="2 3">
    <name type="scientific">Mycena metata</name>
    <dbReference type="NCBI Taxonomy" id="1033252"/>
    <lineage>
        <taxon>Eukaryota</taxon>
        <taxon>Fungi</taxon>
        <taxon>Dikarya</taxon>
        <taxon>Basidiomycota</taxon>
        <taxon>Agaricomycotina</taxon>
        <taxon>Agaricomycetes</taxon>
        <taxon>Agaricomycetidae</taxon>
        <taxon>Agaricales</taxon>
        <taxon>Marasmiineae</taxon>
        <taxon>Mycenaceae</taxon>
        <taxon>Mycena</taxon>
    </lineage>
</organism>
<keyword evidence="3" id="KW-1185">Reference proteome</keyword>
<evidence type="ECO:0000256" key="1">
    <source>
        <dbReference type="SAM" id="MobiDB-lite"/>
    </source>
</evidence>
<sequence length="520" mass="57200">MRDTTREFFTTTSTDHRMLDKPVRDGYVFTWRSPHAIQTGRAPLAIPFHPSSNFVDASTHDKHNSRKWHWIEYNGSPAVFTKTSGPRSFYGSLLGVPEKVTKHEFGRLEELCHHAHTWALNNPRSAQRVALLVDRSDEVRAEAVVDMAKPTGEDLLTWSGSAKSQGAKTEGVRAKRGRKKNVDAPPPYAVGRDAVAPPNIPGAMARPSSPPATSSAAGEKCGHRHHPFKLVKSPPYKSVRGSACSHSGVLHSEFDNEAHTSTDPGGDVGGDVEGEFGGIVVSSNGQLCRSVSQVEAAIALDPTADMQIVDDIAAAIKWYLSRRARHSPATAELSAVIPQALIFALDVHLPRRLHNTLTSTTSAFHNHLSLAMEAHRDWYLNSWGVISRDNEFLWEFVEEGPMWATKNRIEWAPTFNDICRFLPLCENLAKAFKVEDDVDVQVAPVYYIVDGSDRVTANVDEAIATWLSVDHEWGAIMTTVNLKEACAIGTDNRAGYGRGTVQPGNFILADPDDLVWMTNA</sequence>
<dbReference type="AlphaFoldDB" id="A0AAD7I2H3"/>